<dbReference type="Proteomes" id="UP001202887">
    <property type="component" value="Unassembled WGS sequence"/>
</dbReference>
<reference evidence="1" key="1">
    <citation type="journal article" date="2021" name="Polymers (Basel)">
        <title>Highly Stretchable Bacterial Cellulose Produced by Komagataeibacter hansenii SI1.</title>
        <authorList>
            <person name="Cielecka I."/>
            <person name="Ryngajllo M."/>
            <person name="Maniukiewicz W."/>
            <person name="Bielecki S."/>
        </authorList>
    </citation>
    <scope>NUCLEOTIDE SEQUENCE</scope>
    <source>
        <strain evidence="1">SI1</strain>
    </source>
</reference>
<dbReference type="RefSeq" id="WP_247066816.1">
    <property type="nucleotide sequence ID" value="NZ_CP094848.1"/>
</dbReference>
<evidence type="ECO:0000313" key="2">
    <source>
        <dbReference type="Proteomes" id="UP001202887"/>
    </source>
</evidence>
<sequence length="86" mass="9179">MAEEIHEIVLTENTILLPGDKVRVGPDVSSPFKSKINEEGKCIDAVNSSRGLSVQIQFNDGAIIKGSRSGLILTEFYTGAAPGGKY</sequence>
<gene>
    <name evidence="1" type="ORF">K1W68_07210</name>
</gene>
<accession>A0AAW5EPS3</accession>
<dbReference type="EMBL" id="JAIBCX010000014">
    <property type="protein sequence ID" value="MCJ8353777.1"/>
    <property type="molecule type" value="Genomic_DNA"/>
</dbReference>
<organism evidence="1 2">
    <name type="scientific">Novacetimonas hansenii</name>
    <name type="common">Komagataeibacter hansenii</name>
    <dbReference type="NCBI Taxonomy" id="436"/>
    <lineage>
        <taxon>Bacteria</taxon>
        <taxon>Pseudomonadati</taxon>
        <taxon>Pseudomonadota</taxon>
        <taxon>Alphaproteobacteria</taxon>
        <taxon>Acetobacterales</taxon>
        <taxon>Acetobacteraceae</taxon>
        <taxon>Novacetimonas</taxon>
    </lineage>
</organism>
<comment type="caution">
    <text evidence="1">The sequence shown here is derived from an EMBL/GenBank/DDBJ whole genome shotgun (WGS) entry which is preliminary data.</text>
</comment>
<proteinExistence type="predicted"/>
<reference evidence="1" key="2">
    <citation type="submission" date="2022-03" db="EMBL/GenBank/DDBJ databases">
        <authorList>
            <person name="Ryngajllo M."/>
            <person name="Jacek P."/>
            <person name="Kubiak K."/>
        </authorList>
    </citation>
    <scope>NUCLEOTIDE SEQUENCE</scope>
    <source>
        <strain evidence="1">SI1</strain>
    </source>
</reference>
<dbReference type="AlphaFoldDB" id="A0AAW5EPS3"/>
<name>A0AAW5EPS3_NOVHA</name>
<evidence type="ECO:0000313" key="1">
    <source>
        <dbReference type="EMBL" id="MCJ8353777.1"/>
    </source>
</evidence>
<protein>
    <submittedName>
        <fullName evidence="1">Uncharacterized protein</fullName>
    </submittedName>
</protein>